<dbReference type="Proteomes" id="UP000003744">
    <property type="component" value="Unassembled WGS sequence"/>
</dbReference>
<dbReference type="GO" id="GO:0005524">
    <property type="term" value="F:ATP binding"/>
    <property type="evidence" value="ECO:0007669"/>
    <property type="project" value="InterPro"/>
</dbReference>
<accession>C2CKD3</accession>
<gene>
    <name evidence="2" type="ORF">HMPREF0077_1943</name>
</gene>
<dbReference type="Pfam" id="PF13304">
    <property type="entry name" value="AAA_21"/>
    <property type="match status" value="1"/>
</dbReference>
<dbReference type="HOGENOM" id="CLU_056903_0_0_9"/>
<feature type="domain" description="ATPase AAA-type core" evidence="1">
    <location>
        <begin position="50"/>
        <end position="326"/>
    </location>
</feature>
<dbReference type="RefSeq" id="WP_004836836.1">
    <property type="nucleotide sequence ID" value="NZ_GG666296.1"/>
</dbReference>
<evidence type="ECO:0000313" key="3">
    <source>
        <dbReference type="Proteomes" id="UP000003744"/>
    </source>
</evidence>
<organism evidence="2 3">
    <name type="scientific">Anaerococcus tetradius ATCC 35098</name>
    <dbReference type="NCBI Taxonomy" id="525255"/>
    <lineage>
        <taxon>Bacteria</taxon>
        <taxon>Bacillati</taxon>
        <taxon>Bacillota</taxon>
        <taxon>Tissierellia</taxon>
        <taxon>Tissierellales</taxon>
        <taxon>Peptoniphilaceae</taxon>
        <taxon>Anaerococcus</taxon>
    </lineage>
</organism>
<dbReference type="AlphaFoldDB" id="C2CKD3"/>
<proteinExistence type="predicted"/>
<dbReference type="InterPro" id="IPR003959">
    <property type="entry name" value="ATPase_AAA_core"/>
</dbReference>
<dbReference type="SUPFAM" id="SSF52540">
    <property type="entry name" value="P-loop containing nucleoside triphosphate hydrolases"/>
    <property type="match status" value="1"/>
</dbReference>
<protein>
    <recommendedName>
        <fullName evidence="1">ATPase AAA-type core domain-containing protein</fullName>
    </recommendedName>
</protein>
<reference evidence="2 3" key="1">
    <citation type="submission" date="2009-01" db="EMBL/GenBank/DDBJ databases">
        <authorList>
            <person name="Qin X."/>
            <person name="Bachman B."/>
            <person name="Battles P."/>
            <person name="Bell A."/>
            <person name="Bess C."/>
            <person name="Bickham C."/>
            <person name="Chaboub L."/>
            <person name="Chen D."/>
            <person name="Coyle M."/>
            <person name="Deiros D.R."/>
            <person name="Dinh H."/>
            <person name="Forbes L."/>
            <person name="Fowler G."/>
            <person name="Francisco L."/>
            <person name="Fu Q."/>
            <person name="Gubbala S."/>
            <person name="Hale W."/>
            <person name="Han Y."/>
            <person name="Hemphill L."/>
            <person name="Highlander S.K."/>
            <person name="Hirani K."/>
            <person name="Hogues M."/>
            <person name="Jackson L."/>
            <person name="Jakkamsetti A."/>
            <person name="Javaid M."/>
            <person name="Jiang H."/>
            <person name="Korchina V."/>
            <person name="Kovar C."/>
            <person name="Lara F."/>
            <person name="Lee S."/>
            <person name="Mata R."/>
            <person name="Mathew T."/>
            <person name="Moen C."/>
            <person name="Morales K."/>
            <person name="Munidasa M."/>
            <person name="Nazareth L."/>
            <person name="Ngo R."/>
            <person name="Nguyen L."/>
            <person name="Okwuonu G."/>
            <person name="Ongeri F."/>
            <person name="Patil S."/>
            <person name="Petrosino J."/>
            <person name="Pham C."/>
            <person name="Pham P."/>
            <person name="Pu L.-L."/>
            <person name="Puazo M."/>
            <person name="Raj R."/>
            <person name="Reid J."/>
            <person name="Rouhana J."/>
            <person name="Saada N."/>
            <person name="Shang Y."/>
            <person name="Simmons D."/>
            <person name="Thornton R."/>
            <person name="Warren J."/>
            <person name="Weissenberger G."/>
            <person name="Zhang J."/>
            <person name="Zhang L."/>
            <person name="Zhou C."/>
            <person name="Zhu D."/>
            <person name="Muzny D."/>
            <person name="Worley K."/>
            <person name="Gibbs R."/>
        </authorList>
    </citation>
    <scope>NUCLEOTIDE SEQUENCE [LARGE SCALE GENOMIC DNA]</scope>
    <source>
        <strain evidence="2 3">ATCC 35098</strain>
    </source>
</reference>
<dbReference type="eggNOG" id="COG1106">
    <property type="taxonomic scope" value="Bacteria"/>
</dbReference>
<dbReference type="PANTHER" id="PTHR40396">
    <property type="entry name" value="ATPASE-LIKE PROTEIN"/>
    <property type="match status" value="1"/>
</dbReference>
<dbReference type="PANTHER" id="PTHR40396:SF1">
    <property type="entry name" value="ATPASE AAA-TYPE CORE DOMAIN-CONTAINING PROTEIN"/>
    <property type="match status" value="1"/>
</dbReference>
<name>C2CKD3_9FIRM</name>
<comment type="caution">
    <text evidence="2">The sequence shown here is derived from an EMBL/GenBank/DDBJ whole genome shotgun (WGS) entry which is preliminary data.</text>
</comment>
<dbReference type="EMBL" id="ACGC01000119">
    <property type="protein sequence ID" value="EEI81898.1"/>
    <property type="molecule type" value="Genomic_DNA"/>
</dbReference>
<dbReference type="InterPro" id="IPR027417">
    <property type="entry name" value="P-loop_NTPase"/>
</dbReference>
<sequence>MEIIKILNIKFRNINIFDGEVNFDFFTNDRVVENTGTYNIGGSINTNSIISMVGLNAVGKTSLLKIIDFILGIVINNKSLNETNNLILASSNDFGFDVVFYYKESYHKLSCFIEKRLNQNHPEFVYRNEFLRSINKSNIKSKVNLKEFIEERLDESNSDVVRNNLDDSITQLLKMDDSIVTLITKSVNLPLRQMIDNVNSNFLSVDNSVCSEVLNLFDSNIDYIKHENDDVDSNVILKFKNSNGFYSSGNRNAWGEIISSGTIKGNSLVDMSLDVLKTGGYLIIDELENHFNKQLVKTFIDLFKDPLINKKGATIIFSTHYPELMDFMERLDNIYLLTRNESNRAKLNLLSEYVKRNDIKKSDIILSNYIKGTSPSYKSVMTFKNYIKNEVINEQN</sequence>
<dbReference type="Gene3D" id="3.40.50.300">
    <property type="entry name" value="P-loop containing nucleotide triphosphate hydrolases"/>
    <property type="match status" value="1"/>
</dbReference>
<evidence type="ECO:0000259" key="1">
    <source>
        <dbReference type="Pfam" id="PF13304"/>
    </source>
</evidence>
<evidence type="ECO:0000313" key="2">
    <source>
        <dbReference type="EMBL" id="EEI81898.1"/>
    </source>
</evidence>
<dbReference type="GO" id="GO:0016887">
    <property type="term" value="F:ATP hydrolysis activity"/>
    <property type="evidence" value="ECO:0007669"/>
    <property type="project" value="InterPro"/>
</dbReference>